<dbReference type="PATRIC" id="fig|1201294.9.peg.418"/>
<dbReference type="EMBL" id="HE964772">
    <property type="protein sequence ID" value="CCJ35311.1"/>
    <property type="molecule type" value="Genomic_DNA"/>
</dbReference>
<accession>I7KB93</accession>
<dbReference type="GO" id="GO:0015667">
    <property type="term" value="F:site-specific DNA-methyltransferase (cytosine-N4-specific) activity"/>
    <property type="evidence" value="ECO:0007669"/>
    <property type="project" value="UniProtKB-EC"/>
</dbReference>
<evidence type="ECO:0000256" key="2">
    <source>
        <dbReference type="ARBA" id="ARBA00022603"/>
    </source>
</evidence>
<keyword evidence="4" id="KW-0680">Restriction system</keyword>
<keyword evidence="4" id="KW-0949">S-adenosyl-L-methionine</keyword>
<dbReference type="HOGENOM" id="CLU_024927_5_1_2"/>
<dbReference type="InterPro" id="IPR002052">
    <property type="entry name" value="DNA_methylase_N6_adenine_CS"/>
</dbReference>
<dbReference type="STRING" id="1201294.BN140_0388"/>
<comment type="catalytic activity">
    <reaction evidence="4">
        <text>a 2'-deoxycytidine in DNA + S-adenosyl-L-methionine = an N(4)-methyl-2'-deoxycytidine in DNA + S-adenosyl-L-homocysteine + H(+)</text>
        <dbReference type="Rhea" id="RHEA:16857"/>
        <dbReference type="Rhea" id="RHEA-COMP:11369"/>
        <dbReference type="Rhea" id="RHEA-COMP:13674"/>
        <dbReference type="ChEBI" id="CHEBI:15378"/>
        <dbReference type="ChEBI" id="CHEBI:57856"/>
        <dbReference type="ChEBI" id="CHEBI:59789"/>
        <dbReference type="ChEBI" id="CHEBI:85452"/>
        <dbReference type="ChEBI" id="CHEBI:137933"/>
        <dbReference type="EC" id="2.1.1.113"/>
    </reaction>
</comment>
<evidence type="ECO:0000313" key="8">
    <source>
        <dbReference type="Proteomes" id="UP000009007"/>
    </source>
</evidence>
<evidence type="ECO:0000313" key="7">
    <source>
        <dbReference type="EMBL" id="CCJ35311.1"/>
    </source>
</evidence>
<keyword evidence="2 4" id="KW-0489">Methyltransferase</keyword>
<feature type="region of interest" description="Disordered" evidence="5">
    <location>
        <begin position="275"/>
        <end position="297"/>
    </location>
</feature>
<keyword evidence="3 7" id="KW-0808">Transferase</keyword>
<dbReference type="GO" id="GO:0008170">
    <property type="term" value="F:N-methyltransferase activity"/>
    <property type="evidence" value="ECO:0007669"/>
    <property type="project" value="InterPro"/>
</dbReference>
<keyword evidence="8" id="KW-1185">Reference proteome</keyword>
<dbReference type="GO" id="GO:0032259">
    <property type="term" value="P:methylation"/>
    <property type="evidence" value="ECO:0007669"/>
    <property type="project" value="UniProtKB-KW"/>
</dbReference>
<evidence type="ECO:0000259" key="6">
    <source>
        <dbReference type="Pfam" id="PF01555"/>
    </source>
</evidence>
<dbReference type="InterPro" id="IPR001091">
    <property type="entry name" value="RM_Methyltransferase"/>
</dbReference>
<evidence type="ECO:0000256" key="1">
    <source>
        <dbReference type="ARBA" id="ARBA00006594"/>
    </source>
</evidence>
<dbReference type="InterPro" id="IPR002941">
    <property type="entry name" value="DNA_methylase_N4/N6"/>
</dbReference>
<dbReference type="GO" id="GO:0009307">
    <property type="term" value="P:DNA restriction-modification system"/>
    <property type="evidence" value="ECO:0007669"/>
    <property type="project" value="UniProtKB-KW"/>
</dbReference>
<dbReference type="GO" id="GO:0003677">
    <property type="term" value="F:DNA binding"/>
    <property type="evidence" value="ECO:0007669"/>
    <property type="project" value="InterPro"/>
</dbReference>
<evidence type="ECO:0000256" key="3">
    <source>
        <dbReference type="ARBA" id="ARBA00022679"/>
    </source>
</evidence>
<name>I7KB93_METBM</name>
<dbReference type="BioCyc" id="MBOU1201294:BN140_RS01925-MONOMER"/>
<dbReference type="Gene3D" id="3.40.50.150">
    <property type="entry name" value="Vaccinia Virus protein VP39"/>
    <property type="match status" value="1"/>
</dbReference>
<dbReference type="REBASE" id="51315">
    <property type="entry name" value="M.MboMS2ORF388P"/>
</dbReference>
<proteinExistence type="inferred from homology"/>
<organism evidence="7 8">
    <name type="scientific">Methanoculleus bourgensis (strain ATCC 43281 / DSM 3045 / OCM 15 / MS2)</name>
    <name type="common">Methanogenium bourgense</name>
    <dbReference type="NCBI Taxonomy" id="1201294"/>
    <lineage>
        <taxon>Archaea</taxon>
        <taxon>Methanobacteriati</taxon>
        <taxon>Methanobacteriota</taxon>
        <taxon>Stenosarchaea group</taxon>
        <taxon>Methanomicrobia</taxon>
        <taxon>Methanomicrobiales</taxon>
        <taxon>Methanomicrobiaceae</taxon>
        <taxon>Methanoculleus</taxon>
    </lineage>
</organism>
<dbReference type="Pfam" id="PF01555">
    <property type="entry name" value="N6_N4_Mtase"/>
    <property type="match status" value="1"/>
</dbReference>
<dbReference type="Proteomes" id="UP000009007">
    <property type="component" value="Chromosome I"/>
</dbReference>
<reference evidence="8" key="1">
    <citation type="journal article" date="2012" name="J. Bacteriol.">
        <title>Complete genome sequence of the hydrogenotrophic, methanogenic archaeon Methanoculleus bourgensis strain MS2T, isolated from a sewage sludge digester.</title>
        <authorList>
            <person name="Maus I."/>
            <person name="Wibberg D."/>
            <person name="Stantscheff R."/>
            <person name="Eikmeyer F.G."/>
            <person name="Seffner A."/>
            <person name="Boelter J."/>
            <person name="Szczepanowski R."/>
            <person name="Blom J."/>
            <person name="Jaenicke S."/>
            <person name="Konig H."/>
            <person name="Puhler A."/>
            <person name="Schluter A."/>
        </authorList>
    </citation>
    <scope>NUCLEOTIDE SEQUENCE [LARGE SCALE GENOMIC DNA]</scope>
    <source>
        <strain evidence="8">ATCC 43281 / DSM 3045 / OCM 15 / MS2</strain>
    </source>
</reference>
<gene>
    <name evidence="7" type="ordered locus">BN140_0388</name>
</gene>
<feature type="domain" description="DNA methylase N-4/N-6" evidence="6">
    <location>
        <begin position="47"/>
        <end position="258"/>
    </location>
</feature>
<dbReference type="SUPFAM" id="SSF53335">
    <property type="entry name" value="S-adenosyl-L-methionine-dependent methyltransferases"/>
    <property type="match status" value="1"/>
</dbReference>
<dbReference type="AlphaFoldDB" id="I7KB93"/>
<dbReference type="PRINTS" id="PR00508">
    <property type="entry name" value="S21N4MTFRASE"/>
</dbReference>
<evidence type="ECO:0000256" key="5">
    <source>
        <dbReference type="SAM" id="MobiDB-lite"/>
    </source>
</evidence>
<sequence>MAGLIWTHPLTLIRPEETMRSVTINGNTFYNGDCVPGAEEHIPENTVDLIITDPPYGINGDRLHRHYNRDEGFVVEGYVEVPVDEYGEFSRAWIRQAERILRPGGSLYIVSGYTNLYHILAALRETGLAEVNHIIWHYNFGVYTRRKYVSSHYHILYYEKPGGRRTFNLEARYGTDERDPGNGSLNYCDREDVWTINREYKPGRLKNKNELPTELLVKMMQYSSNEGDLVCDMFLGGFSTARVAIGLNRRVTGFEISEPVFAAKTAEIRATKPGYLLPGLRTPEKTGDPPNRGKPWTDAEMGRLAVRFAELRDAGMTKKDAVAVLGQELGRGRWAIERMLKGLDTGG</sequence>
<dbReference type="InterPro" id="IPR029063">
    <property type="entry name" value="SAM-dependent_MTases_sf"/>
</dbReference>
<dbReference type="EC" id="2.1.1.113" evidence="4"/>
<comment type="similarity">
    <text evidence="1 4">Belongs to the N(4)/N(6)-methyltransferase family.</text>
</comment>
<protein>
    <recommendedName>
        <fullName evidence="4">Type II methyltransferase</fullName>
        <ecNumber evidence="4">2.1.1.113</ecNumber>
    </recommendedName>
    <alternativeName>
        <fullName evidence="4">N-4 cytosine-specific methyltransferase</fullName>
    </alternativeName>
</protein>
<dbReference type="PROSITE" id="PS00092">
    <property type="entry name" value="N6_MTASE"/>
    <property type="match status" value="1"/>
</dbReference>
<evidence type="ECO:0000256" key="4">
    <source>
        <dbReference type="RuleBase" id="RU362026"/>
    </source>
</evidence>
<dbReference type="KEGG" id="mbg:BN140_0388"/>